<evidence type="ECO:0000256" key="1">
    <source>
        <dbReference type="ARBA" id="ARBA00011063"/>
    </source>
</evidence>
<dbReference type="InterPro" id="IPR036196">
    <property type="entry name" value="Ptyr_pPase_sf"/>
</dbReference>
<sequence>MSAEAPIASVLVVCLGNICRSPMGEAVLAAAAKKRGLNIVVDSCGTAGYHAGEDPDSVSASLVQSSLRSLMFPQRTVTTCNKHKIPISHKSRKLTNSDFTTFTHILASDDSNLRDIKRVMPANSTANIRLWGSYLDGKSIPDPWYGSLSGFENTYKQCTALSEAFLDHLEGKE</sequence>
<evidence type="ECO:0000256" key="2">
    <source>
        <dbReference type="ARBA" id="ARBA00022801"/>
    </source>
</evidence>
<keyword evidence="3" id="KW-0904">Protein phosphatase</keyword>
<dbReference type="InterPro" id="IPR050438">
    <property type="entry name" value="LMW_PTPase"/>
</dbReference>
<dbReference type="SUPFAM" id="SSF52788">
    <property type="entry name" value="Phosphotyrosine protein phosphatases I"/>
    <property type="match status" value="1"/>
</dbReference>
<feature type="active site" description="Proton donor" evidence="4">
    <location>
        <position position="142"/>
    </location>
</feature>
<feature type="domain" description="Phosphotyrosine protein phosphatase I" evidence="5">
    <location>
        <begin position="8"/>
        <end position="168"/>
    </location>
</feature>
<keyword evidence="2" id="KW-0378">Hydrolase</keyword>
<reference evidence="6" key="1">
    <citation type="submission" date="2020-05" db="EMBL/GenBank/DDBJ databases">
        <title>Mycena genomes resolve the evolution of fungal bioluminescence.</title>
        <authorList>
            <person name="Tsai I.J."/>
        </authorList>
    </citation>
    <scope>NUCLEOTIDE SEQUENCE</scope>
    <source>
        <strain evidence="6">160909Yilan</strain>
    </source>
</reference>
<comment type="similarity">
    <text evidence="1">Belongs to the low molecular weight phosphotyrosine protein phosphatase family.</text>
</comment>
<organism evidence="6 7">
    <name type="scientific">Mycena sanguinolenta</name>
    <dbReference type="NCBI Taxonomy" id="230812"/>
    <lineage>
        <taxon>Eukaryota</taxon>
        <taxon>Fungi</taxon>
        <taxon>Dikarya</taxon>
        <taxon>Basidiomycota</taxon>
        <taxon>Agaricomycotina</taxon>
        <taxon>Agaricomycetes</taxon>
        <taxon>Agaricomycetidae</taxon>
        <taxon>Agaricales</taxon>
        <taxon>Marasmiineae</taxon>
        <taxon>Mycenaceae</taxon>
        <taxon>Mycena</taxon>
    </lineage>
</organism>
<evidence type="ECO:0000256" key="4">
    <source>
        <dbReference type="PIRSR" id="PIRSR617867-1"/>
    </source>
</evidence>
<evidence type="ECO:0000313" key="6">
    <source>
        <dbReference type="EMBL" id="KAF7339592.1"/>
    </source>
</evidence>
<evidence type="ECO:0000259" key="5">
    <source>
        <dbReference type="SMART" id="SM00226"/>
    </source>
</evidence>
<name>A0A8H6XFI6_9AGAR</name>
<evidence type="ECO:0000313" key="7">
    <source>
        <dbReference type="Proteomes" id="UP000623467"/>
    </source>
</evidence>
<evidence type="ECO:0000256" key="3">
    <source>
        <dbReference type="ARBA" id="ARBA00022912"/>
    </source>
</evidence>
<dbReference type="EMBL" id="JACAZH010000031">
    <property type="protein sequence ID" value="KAF7339592.1"/>
    <property type="molecule type" value="Genomic_DNA"/>
</dbReference>
<feature type="active site" description="Nucleophile" evidence="4">
    <location>
        <position position="14"/>
    </location>
</feature>
<dbReference type="Pfam" id="PF01451">
    <property type="entry name" value="LMWPc"/>
    <property type="match status" value="2"/>
</dbReference>
<dbReference type="GO" id="GO:0004725">
    <property type="term" value="F:protein tyrosine phosphatase activity"/>
    <property type="evidence" value="ECO:0007669"/>
    <property type="project" value="InterPro"/>
</dbReference>
<accession>A0A8H6XFI6</accession>
<proteinExistence type="inferred from homology"/>
<feature type="active site" evidence="4">
    <location>
        <position position="20"/>
    </location>
</feature>
<dbReference type="Gene3D" id="3.40.50.2300">
    <property type="match status" value="1"/>
</dbReference>
<dbReference type="PANTHER" id="PTHR11717:SF7">
    <property type="entry name" value="LOW MOLECULAR WEIGHT PHOSPHOTYROSINE PROTEIN PHOSPHATASE"/>
    <property type="match status" value="1"/>
</dbReference>
<dbReference type="InterPro" id="IPR017867">
    <property type="entry name" value="Tyr_phospatase_low_mol_wt"/>
</dbReference>
<dbReference type="InterPro" id="IPR023485">
    <property type="entry name" value="Ptyr_pPase"/>
</dbReference>
<dbReference type="OrthoDB" id="3388at2759"/>
<keyword evidence="7" id="KW-1185">Reference proteome</keyword>
<dbReference type="SMART" id="SM00226">
    <property type="entry name" value="LMWPc"/>
    <property type="match status" value="1"/>
</dbReference>
<dbReference type="AlphaFoldDB" id="A0A8H6XFI6"/>
<dbReference type="PANTHER" id="PTHR11717">
    <property type="entry name" value="LOW MOLECULAR WEIGHT PROTEIN TYROSINE PHOSPHATASE"/>
    <property type="match status" value="1"/>
</dbReference>
<gene>
    <name evidence="6" type="ORF">MSAN_02173700</name>
</gene>
<comment type="caution">
    <text evidence="6">The sequence shown here is derived from an EMBL/GenBank/DDBJ whole genome shotgun (WGS) entry which is preliminary data.</text>
</comment>
<protein>
    <submittedName>
        <fullName evidence="6">Phosphotyrosine protein phosphatase</fullName>
    </submittedName>
</protein>
<dbReference type="Proteomes" id="UP000623467">
    <property type="component" value="Unassembled WGS sequence"/>
</dbReference>
<dbReference type="CDD" id="cd16343">
    <property type="entry name" value="LMWPTP"/>
    <property type="match status" value="1"/>
</dbReference>
<dbReference type="PRINTS" id="PR00719">
    <property type="entry name" value="LMWPTPASE"/>
</dbReference>